<name>A0A1J1IT04_9DIPT</name>
<dbReference type="EMBL" id="CVRI01000059">
    <property type="protein sequence ID" value="CRL03365.1"/>
    <property type="molecule type" value="Genomic_DNA"/>
</dbReference>
<accession>A0A1J1IT04</accession>
<evidence type="ECO:0000313" key="3">
    <source>
        <dbReference type="Proteomes" id="UP000183832"/>
    </source>
</evidence>
<organism evidence="2 3">
    <name type="scientific">Clunio marinus</name>
    <dbReference type="NCBI Taxonomy" id="568069"/>
    <lineage>
        <taxon>Eukaryota</taxon>
        <taxon>Metazoa</taxon>
        <taxon>Ecdysozoa</taxon>
        <taxon>Arthropoda</taxon>
        <taxon>Hexapoda</taxon>
        <taxon>Insecta</taxon>
        <taxon>Pterygota</taxon>
        <taxon>Neoptera</taxon>
        <taxon>Endopterygota</taxon>
        <taxon>Diptera</taxon>
        <taxon>Nematocera</taxon>
        <taxon>Chironomoidea</taxon>
        <taxon>Chironomidae</taxon>
        <taxon>Clunio</taxon>
    </lineage>
</organism>
<evidence type="ECO:0000256" key="1">
    <source>
        <dbReference type="SAM" id="MobiDB-lite"/>
    </source>
</evidence>
<dbReference type="AlphaFoldDB" id="A0A1J1IT04"/>
<feature type="region of interest" description="Disordered" evidence="1">
    <location>
        <begin position="1"/>
        <end position="36"/>
    </location>
</feature>
<evidence type="ECO:0000313" key="2">
    <source>
        <dbReference type="EMBL" id="CRL03365.1"/>
    </source>
</evidence>
<proteinExistence type="predicted"/>
<sequence length="253" mass="28769">MPHSPSKKTFPIFKPSEASAMSANTPLKRSRTDIESDNEDKSMMEFLEKINQNTIETNKNTMETKEEVRKMGVKFDAINEKMEAIDIKVNKVDDEVKILRNEMEQNKLLNFMDITGVDKLEVEKYKNNLKALAIGIFTSFNISVDSESMERVYTKLIKGGSSVVVVVVFKSFSDKLNSMKMKRESKIKNNIFFDHSMTGETRKLFMSAKKIAKTTGGKIFMLSGKIFFSNGSGNKMHLRIDSDLSKIKSQNSE</sequence>
<dbReference type="STRING" id="568069.A0A1J1IT04"/>
<keyword evidence="3" id="KW-1185">Reference proteome</keyword>
<reference evidence="2 3" key="1">
    <citation type="submission" date="2015-04" db="EMBL/GenBank/DDBJ databases">
        <authorList>
            <person name="Syromyatnikov M.Y."/>
            <person name="Popov V.N."/>
        </authorList>
    </citation>
    <scope>NUCLEOTIDE SEQUENCE [LARGE SCALE GENOMIC DNA]</scope>
</reference>
<gene>
    <name evidence="2" type="ORF">CLUMA_CG016293</name>
</gene>
<dbReference type="Proteomes" id="UP000183832">
    <property type="component" value="Unassembled WGS sequence"/>
</dbReference>
<protein>
    <submittedName>
        <fullName evidence="2">CLUMA_CG016293, isoform A</fullName>
    </submittedName>
</protein>